<dbReference type="NCBIfam" id="TIGR02464">
    <property type="entry name" value="ribofla_fusion"/>
    <property type="match status" value="1"/>
</dbReference>
<evidence type="ECO:0000313" key="3">
    <source>
        <dbReference type="EMBL" id="KAL3102901.1"/>
    </source>
</evidence>
<dbReference type="InterPro" id="IPR037238">
    <property type="entry name" value="YbiA-like_sf"/>
</dbReference>
<feature type="region of interest" description="Disordered" evidence="1">
    <location>
        <begin position="478"/>
        <end position="606"/>
    </location>
</feature>
<feature type="region of interest" description="Disordered" evidence="1">
    <location>
        <begin position="1"/>
        <end position="28"/>
    </location>
</feature>
<dbReference type="SUPFAM" id="SSF143990">
    <property type="entry name" value="YbiA-like"/>
    <property type="match status" value="1"/>
</dbReference>
<protein>
    <recommendedName>
        <fullName evidence="2">NADAR domain-containing protein</fullName>
    </recommendedName>
</protein>
<dbReference type="EMBL" id="JBICBT010000745">
    <property type="protein sequence ID" value="KAL3102901.1"/>
    <property type="molecule type" value="Genomic_DNA"/>
</dbReference>
<name>A0ABD2KJ12_9BILA</name>
<accession>A0ABD2KJ12</accession>
<evidence type="ECO:0000259" key="2">
    <source>
        <dbReference type="Pfam" id="PF08719"/>
    </source>
</evidence>
<feature type="compositionally biased region" description="Low complexity" evidence="1">
    <location>
        <begin position="1"/>
        <end position="14"/>
    </location>
</feature>
<feature type="compositionally biased region" description="Basic and acidic residues" evidence="1">
    <location>
        <begin position="554"/>
        <end position="580"/>
    </location>
</feature>
<gene>
    <name evidence="3" type="ORF">niasHT_026042</name>
</gene>
<organism evidence="3 4">
    <name type="scientific">Heterodera trifolii</name>
    <dbReference type="NCBI Taxonomy" id="157864"/>
    <lineage>
        <taxon>Eukaryota</taxon>
        <taxon>Metazoa</taxon>
        <taxon>Ecdysozoa</taxon>
        <taxon>Nematoda</taxon>
        <taxon>Chromadorea</taxon>
        <taxon>Rhabditida</taxon>
        <taxon>Tylenchina</taxon>
        <taxon>Tylenchomorpha</taxon>
        <taxon>Tylenchoidea</taxon>
        <taxon>Heteroderidae</taxon>
        <taxon>Heteroderinae</taxon>
        <taxon>Heterodera</taxon>
    </lineage>
</organism>
<keyword evidence="4" id="KW-1185">Reference proteome</keyword>
<feature type="domain" description="NADAR" evidence="2">
    <location>
        <begin position="300"/>
        <end position="463"/>
    </location>
</feature>
<dbReference type="Gene3D" id="1.10.357.40">
    <property type="entry name" value="YbiA-like"/>
    <property type="match status" value="1"/>
</dbReference>
<dbReference type="Pfam" id="PF08719">
    <property type="entry name" value="NADAR"/>
    <property type="match status" value="1"/>
</dbReference>
<comment type="caution">
    <text evidence="3">The sequence shown here is derived from an EMBL/GenBank/DDBJ whole genome shotgun (WGS) entry which is preliminary data.</text>
</comment>
<dbReference type="CDD" id="cd15457">
    <property type="entry name" value="NADAR"/>
    <property type="match status" value="1"/>
</dbReference>
<dbReference type="AlphaFoldDB" id="A0ABD2KJ12"/>
<feature type="compositionally biased region" description="Basic and acidic residues" evidence="1">
    <location>
        <begin position="478"/>
        <end position="501"/>
    </location>
</feature>
<feature type="compositionally biased region" description="Basic and acidic residues" evidence="1">
    <location>
        <begin position="535"/>
        <end position="546"/>
    </location>
</feature>
<proteinExistence type="predicted"/>
<reference evidence="3 4" key="1">
    <citation type="submission" date="2024-10" db="EMBL/GenBank/DDBJ databases">
        <authorList>
            <person name="Kim D."/>
        </authorList>
    </citation>
    <scope>NUCLEOTIDE SEQUENCE [LARGE SCALE GENOMIC DNA]</scope>
    <source>
        <strain evidence="3">BH-2024</strain>
    </source>
</reference>
<dbReference type="Proteomes" id="UP001620626">
    <property type="component" value="Unassembled WGS sequence"/>
</dbReference>
<sequence>MADELSLYDSSESSPEMDTEEGGNVGNRPKAVRAPLLIVASNQQMFGPLKELLRTNEVRFMEHVPKAWDSRLFDEEVDVTEMSKNIMIGHEKGGIGLLQVMITAQERFEDRNLFWLIPEELWEQQKEKWPQLKQWKRIKMAKDSEEVLMEMMMNGLKLIARTYGVVKRKIPGRAEREAKRMKMESKKLDIENNSEKQQFDAVKGNSKQQFGAVNNEQKQLHDAEIQIAKQQFVAVKVNSNQGSSQKSNSKYEFKQQLIVEKCSSMMPKEQQIKAERQSPPWPRIVEINERKIHTFFGGAFAFSNFHTVDFTVEIGGRMEKFWNSEQYYCYQKATTFRMYRLAHKIKNDPTMAPVQMKHACDKDINLWAIEEENPIRFDQKIWNNLRKDFMLTAMRAKFSQNQHLKEMLLATDNDLIGEANRNQNWGIGVALDEEDAIQHGLLYGFRGKNMAGECLMQIRRELQGMELKMIIGMDETKIKEREQKETTKDKDEVPNLKKTEEQFNNEDPLRSARGVSETEVSEQLAGDIRLKHAHSFGEDEERRKDNNFVPEAHGSGEMRIGRGTSEKDKEERRNRSKEQAETLTDADEETKEQWRDWNRKRKNKRK</sequence>
<dbReference type="InterPro" id="IPR012816">
    <property type="entry name" value="NADAR"/>
</dbReference>
<evidence type="ECO:0000256" key="1">
    <source>
        <dbReference type="SAM" id="MobiDB-lite"/>
    </source>
</evidence>
<evidence type="ECO:0000313" key="4">
    <source>
        <dbReference type="Proteomes" id="UP001620626"/>
    </source>
</evidence>